<organism evidence="2 3">
    <name type="scientific">Cellulosilyticum lentocellum (strain ATCC 49066 / DSM 5427 / NCIMB 11756 / RHM5)</name>
    <name type="common">Clostridium lentocellum</name>
    <dbReference type="NCBI Taxonomy" id="642492"/>
    <lineage>
        <taxon>Bacteria</taxon>
        <taxon>Bacillati</taxon>
        <taxon>Bacillota</taxon>
        <taxon>Clostridia</taxon>
        <taxon>Lachnospirales</taxon>
        <taxon>Cellulosilyticaceae</taxon>
        <taxon>Cellulosilyticum</taxon>
    </lineage>
</organism>
<evidence type="ECO:0000313" key="2">
    <source>
        <dbReference type="EMBL" id="ADZ83009.1"/>
    </source>
</evidence>
<gene>
    <name evidence="2" type="ordered locus">Clole_1282</name>
</gene>
<protein>
    <submittedName>
        <fullName evidence="2">Uncharacterized protein</fullName>
    </submittedName>
</protein>
<proteinExistence type="predicted"/>
<reference evidence="2 3" key="1">
    <citation type="journal article" date="2011" name="J. Bacteriol.">
        <title>Complete genome sequence of the cellulose-degrading bacterium Cellulosilyticum lentocellum.</title>
        <authorList>
            <consortium name="US DOE Joint Genome Institute"/>
            <person name="Miller D.A."/>
            <person name="Suen G."/>
            <person name="Bruce D."/>
            <person name="Copeland A."/>
            <person name="Cheng J.F."/>
            <person name="Detter C."/>
            <person name="Goodwin L.A."/>
            <person name="Han C.S."/>
            <person name="Hauser L.J."/>
            <person name="Land M.L."/>
            <person name="Lapidus A."/>
            <person name="Lucas S."/>
            <person name="Meincke L."/>
            <person name="Pitluck S."/>
            <person name="Tapia R."/>
            <person name="Teshima H."/>
            <person name="Woyke T."/>
            <person name="Fox B.G."/>
            <person name="Angert E.R."/>
            <person name="Currie C.R."/>
        </authorList>
    </citation>
    <scope>NUCLEOTIDE SEQUENCE [LARGE SCALE GENOMIC DNA]</scope>
    <source>
        <strain evidence="3">ATCC 49066 / DSM 5427 / NCIMB 11756 / RHM5</strain>
    </source>
</reference>
<dbReference type="RefSeq" id="WP_013656308.1">
    <property type="nucleotide sequence ID" value="NC_015275.1"/>
</dbReference>
<feature type="transmembrane region" description="Helical" evidence="1">
    <location>
        <begin position="176"/>
        <end position="195"/>
    </location>
</feature>
<dbReference type="STRING" id="642492.Clole_1282"/>
<dbReference type="KEGG" id="cle:Clole_1282"/>
<evidence type="ECO:0000313" key="3">
    <source>
        <dbReference type="Proteomes" id="UP000008467"/>
    </source>
</evidence>
<dbReference type="Proteomes" id="UP000008467">
    <property type="component" value="Chromosome"/>
</dbReference>
<feature type="transmembrane region" description="Helical" evidence="1">
    <location>
        <begin position="139"/>
        <end position="164"/>
    </location>
</feature>
<evidence type="ECO:0000256" key="1">
    <source>
        <dbReference type="SAM" id="Phobius"/>
    </source>
</evidence>
<keyword evidence="3" id="KW-1185">Reference proteome</keyword>
<keyword evidence="1" id="KW-0472">Membrane</keyword>
<feature type="transmembrane region" description="Helical" evidence="1">
    <location>
        <begin position="110"/>
        <end position="133"/>
    </location>
</feature>
<dbReference type="HOGENOM" id="CLU_1118598_0_0_9"/>
<feature type="transmembrane region" description="Helical" evidence="1">
    <location>
        <begin position="218"/>
        <end position="243"/>
    </location>
</feature>
<sequence>MEKARLLLIASKELLGKEGTRSLFILKLVVYLLYVLALVLTISLCLDPHYFSHSQYSLFQTLMISSTFSATLSFYSNFGCSKLPRNKRDFKAFSLSFPVTQQDYHRAQLISYWSTMGISVGILIFCCIALKVVNISYSISVALGFILIYNLLLTVLFALQPSFVTPSAHTPWYKRLIALLLLFSPYLISFFSDFLEKLMQDLNTLSLHSFSYHLTKPLAFMSSWVGIILFTVILVGTHLYSFYFKKNI</sequence>
<feature type="transmembrane region" description="Helical" evidence="1">
    <location>
        <begin position="56"/>
        <end position="78"/>
    </location>
</feature>
<dbReference type="AlphaFoldDB" id="F2JHB1"/>
<keyword evidence="1" id="KW-0812">Transmembrane</keyword>
<feature type="transmembrane region" description="Helical" evidence="1">
    <location>
        <begin position="21"/>
        <end position="44"/>
    </location>
</feature>
<accession>F2JHB1</accession>
<keyword evidence="1" id="KW-1133">Transmembrane helix</keyword>
<name>F2JHB1_CELLD</name>
<dbReference type="EMBL" id="CP002582">
    <property type="protein sequence ID" value="ADZ83009.1"/>
    <property type="molecule type" value="Genomic_DNA"/>
</dbReference>